<keyword evidence="1" id="KW-1133">Transmembrane helix</keyword>
<feature type="transmembrane region" description="Helical" evidence="1">
    <location>
        <begin position="237"/>
        <end position="257"/>
    </location>
</feature>
<accession>A0ABP8HEA6</accession>
<evidence type="ECO:0000259" key="2">
    <source>
        <dbReference type="Pfam" id="PF01757"/>
    </source>
</evidence>
<feature type="domain" description="Acyltransferase 3" evidence="2">
    <location>
        <begin position="18"/>
        <end position="344"/>
    </location>
</feature>
<dbReference type="InterPro" id="IPR002656">
    <property type="entry name" value="Acyl_transf_3_dom"/>
</dbReference>
<protein>
    <recommendedName>
        <fullName evidence="6">Acyltransferase</fullName>
    </recommendedName>
</protein>
<name>A0ABP8HEA6_9BURK</name>
<proteinExistence type="predicted"/>
<evidence type="ECO:0000313" key="5">
    <source>
        <dbReference type="Proteomes" id="UP001500975"/>
    </source>
</evidence>
<sequence length="672" mass="73983">MSTQEEQPHLAHPKYRPDIDGLRAIAVLSVVAFHAFPKWMPGGFIGVDIFFVISGYLISTIIFGSLAGEGFSYREFYARRIRRIFPALLVVMAATFVFGWYVLLADEASQLGKHLLASAGFVVNLVLWGEAGYFDTAAEVKPLLHLWSLAVEEQFYIFWPVLLGLAWRFGGGKGRTVLIWMWVVTILSFLLNVLGVHRYATATFYSPLPRMWELAAGALLAWGALRREPHRNVFRRELRSIAGLAVVGLGLLLISRGKSFPGFWALLPVVGACLCISAGPGAWLNRHVLGSRPMVWVGLISYPLYLWHWPLLAYARILEGHEPSREIRIVAVIAAVVLAWLTYRFLELGLRRRQGAGVVKALASGMVALSVAGLVLYGRVLPPRNNDPAVQSIVAANADWAYPDGMKEVKERGELIYRIGNGKERVLLLGDSHVEQFAPRAVELDGTEPDRLKTLYFGTRGACPPVPQLFEDRDPLCGPRRDELLKFAFSSDIDTVILGGCWTCYFDVGEAMPGASAPPPPDRYYFLDVQGRHYLRGGDGVARSLVSLETLIKLLRAANKKVYLILNPPLSAEFEPRLLIHGSRLGKMSASSLPSSAPFPPAQKALQERLRKLAEGAGAIVLDPAPAVCVSDQQCMRSGTGGDPIYKDGAHLRAGFVRHAATFLDPAITAPR</sequence>
<feature type="transmembrane region" description="Helical" evidence="1">
    <location>
        <begin position="84"/>
        <end position="103"/>
    </location>
</feature>
<keyword evidence="5" id="KW-1185">Reference proteome</keyword>
<dbReference type="RefSeq" id="WP_345537060.1">
    <property type="nucleotide sequence ID" value="NZ_BAABGJ010000012.1"/>
</dbReference>
<evidence type="ECO:0000313" key="4">
    <source>
        <dbReference type="EMBL" id="GAA4337720.1"/>
    </source>
</evidence>
<evidence type="ECO:0000256" key="1">
    <source>
        <dbReference type="SAM" id="Phobius"/>
    </source>
</evidence>
<evidence type="ECO:0000259" key="3">
    <source>
        <dbReference type="Pfam" id="PF19040"/>
    </source>
</evidence>
<feature type="transmembrane region" description="Helical" evidence="1">
    <location>
        <begin position="154"/>
        <end position="170"/>
    </location>
</feature>
<evidence type="ECO:0008006" key="6">
    <source>
        <dbReference type="Google" id="ProtNLM"/>
    </source>
</evidence>
<dbReference type="Pfam" id="PF19040">
    <property type="entry name" value="SGNH"/>
    <property type="match status" value="1"/>
</dbReference>
<dbReference type="InterPro" id="IPR043968">
    <property type="entry name" value="SGNH"/>
</dbReference>
<reference evidence="5" key="1">
    <citation type="journal article" date="2019" name="Int. J. Syst. Evol. Microbiol.">
        <title>The Global Catalogue of Microorganisms (GCM) 10K type strain sequencing project: providing services to taxonomists for standard genome sequencing and annotation.</title>
        <authorList>
            <consortium name="The Broad Institute Genomics Platform"/>
            <consortium name="The Broad Institute Genome Sequencing Center for Infectious Disease"/>
            <person name="Wu L."/>
            <person name="Ma J."/>
        </authorList>
    </citation>
    <scope>NUCLEOTIDE SEQUENCE [LARGE SCALE GENOMIC DNA]</scope>
    <source>
        <strain evidence="5">JCM 17804</strain>
    </source>
</reference>
<feature type="transmembrane region" description="Helical" evidence="1">
    <location>
        <begin position="358"/>
        <end position="378"/>
    </location>
</feature>
<keyword evidence="1" id="KW-0472">Membrane</keyword>
<feature type="domain" description="SGNH" evidence="3">
    <location>
        <begin position="418"/>
        <end position="654"/>
    </location>
</feature>
<keyword evidence="1" id="KW-0812">Transmembrane</keyword>
<dbReference type="PANTHER" id="PTHR23028">
    <property type="entry name" value="ACETYLTRANSFERASE"/>
    <property type="match status" value="1"/>
</dbReference>
<dbReference type="InterPro" id="IPR050879">
    <property type="entry name" value="Acyltransferase_3"/>
</dbReference>
<feature type="transmembrane region" description="Helical" evidence="1">
    <location>
        <begin position="115"/>
        <end position="134"/>
    </location>
</feature>
<dbReference type="PANTHER" id="PTHR23028:SF53">
    <property type="entry name" value="ACYL_TRANSF_3 DOMAIN-CONTAINING PROTEIN"/>
    <property type="match status" value="1"/>
</dbReference>
<dbReference type="Pfam" id="PF01757">
    <property type="entry name" value="Acyl_transf_3"/>
    <property type="match status" value="1"/>
</dbReference>
<organism evidence="4 5">
    <name type="scientific">Variovorax defluvii</name>
    <dbReference type="NCBI Taxonomy" id="913761"/>
    <lineage>
        <taxon>Bacteria</taxon>
        <taxon>Pseudomonadati</taxon>
        <taxon>Pseudomonadota</taxon>
        <taxon>Betaproteobacteria</taxon>
        <taxon>Burkholderiales</taxon>
        <taxon>Comamonadaceae</taxon>
        <taxon>Variovorax</taxon>
    </lineage>
</organism>
<dbReference type="Proteomes" id="UP001500975">
    <property type="component" value="Unassembled WGS sequence"/>
</dbReference>
<comment type="caution">
    <text evidence="4">The sequence shown here is derived from an EMBL/GenBank/DDBJ whole genome shotgun (WGS) entry which is preliminary data.</text>
</comment>
<feature type="transmembrane region" description="Helical" evidence="1">
    <location>
        <begin position="263"/>
        <end position="283"/>
    </location>
</feature>
<feature type="transmembrane region" description="Helical" evidence="1">
    <location>
        <begin position="43"/>
        <end position="64"/>
    </location>
</feature>
<feature type="transmembrane region" description="Helical" evidence="1">
    <location>
        <begin position="295"/>
        <end position="315"/>
    </location>
</feature>
<dbReference type="EMBL" id="BAABGJ010000012">
    <property type="protein sequence ID" value="GAA4337720.1"/>
    <property type="molecule type" value="Genomic_DNA"/>
</dbReference>
<gene>
    <name evidence="4" type="ORF">GCM10023165_15920</name>
</gene>
<feature type="transmembrane region" description="Helical" evidence="1">
    <location>
        <begin position="177"/>
        <end position="196"/>
    </location>
</feature>
<feature type="transmembrane region" description="Helical" evidence="1">
    <location>
        <begin position="327"/>
        <end position="346"/>
    </location>
</feature>